<reference evidence="2" key="1">
    <citation type="journal article" date="2021" name="IMA Fungus">
        <title>Genomic characterization of three marine fungi, including Emericellopsis atlantica sp. nov. with signatures of a generalist lifestyle and marine biomass degradation.</title>
        <authorList>
            <person name="Hagestad O.C."/>
            <person name="Hou L."/>
            <person name="Andersen J.H."/>
            <person name="Hansen E.H."/>
            <person name="Altermark B."/>
            <person name="Li C."/>
            <person name="Kuhnert E."/>
            <person name="Cox R.J."/>
            <person name="Crous P.W."/>
            <person name="Spatafora J.W."/>
            <person name="Lail K."/>
            <person name="Amirebrahimi M."/>
            <person name="Lipzen A."/>
            <person name="Pangilinan J."/>
            <person name="Andreopoulos W."/>
            <person name="Hayes R.D."/>
            <person name="Ng V."/>
            <person name="Grigoriev I.V."/>
            <person name="Jackson S.A."/>
            <person name="Sutton T.D.S."/>
            <person name="Dobson A.D.W."/>
            <person name="Rama T."/>
        </authorList>
    </citation>
    <scope>NUCLEOTIDE SEQUENCE</scope>
    <source>
        <strain evidence="2">TRa3180A</strain>
    </source>
</reference>
<dbReference type="Gene3D" id="2.40.40.10">
    <property type="entry name" value="RlpA-like domain"/>
    <property type="match status" value="1"/>
</dbReference>
<dbReference type="PANTHER" id="PTHR31836:SF28">
    <property type="entry name" value="SRCR DOMAIN-CONTAINING PROTEIN-RELATED"/>
    <property type="match status" value="1"/>
</dbReference>
<dbReference type="InterPro" id="IPR036908">
    <property type="entry name" value="RlpA-like_sf"/>
</dbReference>
<organism evidence="2 3">
    <name type="scientific">Calycina marina</name>
    <dbReference type="NCBI Taxonomy" id="1763456"/>
    <lineage>
        <taxon>Eukaryota</taxon>
        <taxon>Fungi</taxon>
        <taxon>Dikarya</taxon>
        <taxon>Ascomycota</taxon>
        <taxon>Pezizomycotina</taxon>
        <taxon>Leotiomycetes</taxon>
        <taxon>Helotiales</taxon>
        <taxon>Pezizellaceae</taxon>
        <taxon>Calycina</taxon>
    </lineage>
</organism>
<gene>
    <name evidence="2" type="ORF">BJ878DRAFT_425812</name>
</gene>
<evidence type="ECO:0000313" key="2">
    <source>
        <dbReference type="EMBL" id="KAG9242480.1"/>
    </source>
</evidence>
<dbReference type="PANTHER" id="PTHR31836">
    <property type="match status" value="1"/>
</dbReference>
<keyword evidence="1" id="KW-0732">Signal</keyword>
<evidence type="ECO:0000256" key="1">
    <source>
        <dbReference type="ARBA" id="ARBA00022729"/>
    </source>
</evidence>
<proteinExistence type="predicted"/>
<dbReference type="Proteomes" id="UP000887226">
    <property type="component" value="Unassembled WGS sequence"/>
</dbReference>
<dbReference type="OrthoDB" id="623670at2759"/>
<dbReference type="CDD" id="cd22191">
    <property type="entry name" value="DPBB_RlpA_EXP_N-like"/>
    <property type="match status" value="1"/>
</dbReference>
<dbReference type="AlphaFoldDB" id="A0A9P7Z0A2"/>
<dbReference type="EMBL" id="MU254069">
    <property type="protein sequence ID" value="KAG9242480.1"/>
    <property type="molecule type" value="Genomic_DNA"/>
</dbReference>
<sequence>ITHYDAGLGACGITSDGDAPNMVALPHSMMGPKSNDNPYCNKTITATSATVVDKCMGCDGFSIDLSNAAFLDLDDLAVGRTRATWYFN</sequence>
<dbReference type="SUPFAM" id="SSF50685">
    <property type="entry name" value="Barwin-like endoglucanases"/>
    <property type="match status" value="1"/>
</dbReference>
<feature type="non-terminal residue" evidence="2">
    <location>
        <position position="1"/>
    </location>
</feature>
<accession>A0A9P7Z0A2</accession>
<name>A0A9P7Z0A2_9HELO</name>
<comment type="caution">
    <text evidence="2">The sequence shown here is derived from an EMBL/GenBank/DDBJ whole genome shotgun (WGS) entry which is preliminary data.</text>
</comment>
<keyword evidence="3" id="KW-1185">Reference proteome</keyword>
<dbReference type="InterPro" id="IPR051477">
    <property type="entry name" value="Expansin_CellWall"/>
</dbReference>
<evidence type="ECO:0000313" key="3">
    <source>
        <dbReference type="Proteomes" id="UP000887226"/>
    </source>
</evidence>
<evidence type="ECO:0008006" key="4">
    <source>
        <dbReference type="Google" id="ProtNLM"/>
    </source>
</evidence>
<protein>
    <recommendedName>
        <fullName evidence="4">RlpA-like double-psi beta-barrel-protein domain-containing protein-containing protein</fullName>
    </recommendedName>
</protein>